<evidence type="ECO:0000259" key="3">
    <source>
        <dbReference type="PROSITE" id="PS50041"/>
    </source>
</evidence>
<proteinExistence type="predicted"/>
<evidence type="ECO:0000313" key="4">
    <source>
        <dbReference type="EMBL" id="KAK2863322.1"/>
    </source>
</evidence>
<dbReference type="CDD" id="cd00037">
    <property type="entry name" value="CLECT"/>
    <property type="match status" value="1"/>
</dbReference>
<evidence type="ECO:0000256" key="1">
    <source>
        <dbReference type="ARBA" id="ARBA00023157"/>
    </source>
</evidence>
<dbReference type="InterPro" id="IPR050111">
    <property type="entry name" value="C-type_lectin/snaclec_domain"/>
</dbReference>
<dbReference type="SUPFAM" id="SSF56436">
    <property type="entry name" value="C-type lectin-like"/>
    <property type="match status" value="1"/>
</dbReference>
<feature type="signal peptide" evidence="2">
    <location>
        <begin position="1"/>
        <end position="21"/>
    </location>
</feature>
<evidence type="ECO:0000256" key="2">
    <source>
        <dbReference type="SAM" id="SignalP"/>
    </source>
</evidence>
<keyword evidence="1" id="KW-1015">Disulfide bond</keyword>
<reference evidence="4" key="1">
    <citation type="submission" date="2023-07" db="EMBL/GenBank/DDBJ databases">
        <title>Chromosome-level Genome Assembly of Striped Snakehead (Channa striata).</title>
        <authorList>
            <person name="Liu H."/>
        </authorList>
    </citation>
    <scope>NUCLEOTIDE SEQUENCE</scope>
    <source>
        <strain evidence="4">Gz</strain>
        <tissue evidence="4">Muscle</tissue>
    </source>
</reference>
<dbReference type="InterPro" id="IPR018378">
    <property type="entry name" value="C-type_lectin_CS"/>
</dbReference>
<dbReference type="InterPro" id="IPR016187">
    <property type="entry name" value="CTDL_fold"/>
</dbReference>
<sequence length="174" mass="20241">MKILLVCVLGCAVMLLAGAEADQAENAKNDQTERSNLVKRYTLNHRGWSRINGRYFYFVNSPRTWVQAEKHCQALGANLASVRNLQEILWLQKLIFVATHSYKEAWIGGSDAEQEGTWLWSDGTRFTYSYWCRGEPNNSNRRQNCLQINHKGSKCWDDLECYVRRPFVCVKRRC</sequence>
<comment type="caution">
    <text evidence="4">The sequence shown here is derived from an EMBL/GenBank/DDBJ whole genome shotgun (WGS) entry which is preliminary data.</text>
</comment>
<dbReference type="Proteomes" id="UP001187415">
    <property type="component" value="Unassembled WGS sequence"/>
</dbReference>
<protein>
    <recommendedName>
        <fullName evidence="3">C-type lectin domain-containing protein</fullName>
    </recommendedName>
</protein>
<dbReference type="EMBL" id="JAUPFM010000001">
    <property type="protein sequence ID" value="KAK2863322.1"/>
    <property type="molecule type" value="Genomic_DNA"/>
</dbReference>
<keyword evidence="5" id="KW-1185">Reference proteome</keyword>
<feature type="domain" description="C-type lectin" evidence="3">
    <location>
        <begin position="51"/>
        <end position="170"/>
    </location>
</feature>
<dbReference type="InterPro" id="IPR001304">
    <property type="entry name" value="C-type_lectin-like"/>
</dbReference>
<gene>
    <name evidence="4" type="ORF">Q5P01_002855</name>
</gene>
<dbReference type="Pfam" id="PF00059">
    <property type="entry name" value="Lectin_C"/>
    <property type="match status" value="1"/>
</dbReference>
<dbReference type="PROSITE" id="PS50041">
    <property type="entry name" value="C_TYPE_LECTIN_2"/>
    <property type="match status" value="1"/>
</dbReference>
<dbReference type="PANTHER" id="PTHR22803">
    <property type="entry name" value="MANNOSE, PHOSPHOLIPASE, LECTIN RECEPTOR RELATED"/>
    <property type="match status" value="1"/>
</dbReference>
<name>A0AA88NR72_CHASR</name>
<feature type="chain" id="PRO_5041652641" description="C-type lectin domain-containing protein" evidence="2">
    <location>
        <begin position="22"/>
        <end position="174"/>
    </location>
</feature>
<keyword evidence="2" id="KW-0732">Signal</keyword>
<dbReference type="AlphaFoldDB" id="A0AA88NR72"/>
<accession>A0AA88NR72</accession>
<evidence type="ECO:0000313" key="5">
    <source>
        <dbReference type="Proteomes" id="UP001187415"/>
    </source>
</evidence>
<dbReference type="Gene3D" id="3.10.100.10">
    <property type="entry name" value="Mannose-Binding Protein A, subunit A"/>
    <property type="match status" value="1"/>
</dbReference>
<dbReference type="PROSITE" id="PS00615">
    <property type="entry name" value="C_TYPE_LECTIN_1"/>
    <property type="match status" value="1"/>
</dbReference>
<dbReference type="InterPro" id="IPR016186">
    <property type="entry name" value="C-type_lectin-like/link_sf"/>
</dbReference>
<dbReference type="SMART" id="SM00034">
    <property type="entry name" value="CLECT"/>
    <property type="match status" value="1"/>
</dbReference>
<organism evidence="4 5">
    <name type="scientific">Channa striata</name>
    <name type="common">Snakehead murrel</name>
    <name type="synonym">Ophicephalus striatus</name>
    <dbReference type="NCBI Taxonomy" id="64152"/>
    <lineage>
        <taxon>Eukaryota</taxon>
        <taxon>Metazoa</taxon>
        <taxon>Chordata</taxon>
        <taxon>Craniata</taxon>
        <taxon>Vertebrata</taxon>
        <taxon>Euteleostomi</taxon>
        <taxon>Actinopterygii</taxon>
        <taxon>Neopterygii</taxon>
        <taxon>Teleostei</taxon>
        <taxon>Neoteleostei</taxon>
        <taxon>Acanthomorphata</taxon>
        <taxon>Anabantaria</taxon>
        <taxon>Anabantiformes</taxon>
        <taxon>Channoidei</taxon>
        <taxon>Channidae</taxon>
        <taxon>Channa</taxon>
    </lineage>
</organism>